<dbReference type="Proteomes" id="UP001498398">
    <property type="component" value="Unassembled WGS sequence"/>
</dbReference>
<gene>
    <name evidence="1" type="ORF">VKT23_012390</name>
</gene>
<sequence>MVDFGTVIGLRIVLARDELNVNKGGDEESEVANEDGALGAETKSMEYVADAQGLRVNENVDPSTESGDEAEMQGMLMLLRWRREKSRKKNTLYAEHKRYLALINTRANSGLHIALGRNYLWYRAD</sequence>
<keyword evidence="2" id="KW-1185">Reference proteome</keyword>
<name>A0ABR1J9A1_9AGAR</name>
<evidence type="ECO:0000313" key="1">
    <source>
        <dbReference type="EMBL" id="KAK7451711.1"/>
    </source>
</evidence>
<dbReference type="EMBL" id="JBANRG010000030">
    <property type="protein sequence ID" value="KAK7451711.1"/>
    <property type="molecule type" value="Genomic_DNA"/>
</dbReference>
<protein>
    <submittedName>
        <fullName evidence="1">Uncharacterized protein</fullName>
    </submittedName>
</protein>
<accession>A0ABR1J9A1</accession>
<evidence type="ECO:0000313" key="2">
    <source>
        <dbReference type="Proteomes" id="UP001498398"/>
    </source>
</evidence>
<reference evidence="1 2" key="1">
    <citation type="submission" date="2024-01" db="EMBL/GenBank/DDBJ databases">
        <title>A draft genome for the cacao thread blight pathogen Marasmiellus scandens.</title>
        <authorList>
            <person name="Baruah I.K."/>
            <person name="Leung J."/>
            <person name="Bukari Y."/>
            <person name="Amoako-Attah I."/>
            <person name="Meinhardt L.W."/>
            <person name="Bailey B.A."/>
            <person name="Cohen S.P."/>
        </authorList>
    </citation>
    <scope>NUCLEOTIDE SEQUENCE [LARGE SCALE GENOMIC DNA]</scope>
    <source>
        <strain evidence="1 2">GH-19</strain>
    </source>
</reference>
<comment type="caution">
    <text evidence="1">The sequence shown here is derived from an EMBL/GenBank/DDBJ whole genome shotgun (WGS) entry which is preliminary data.</text>
</comment>
<organism evidence="1 2">
    <name type="scientific">Marasmiellus scandens</name>
    <dbReference type="NCBI Taxonomy" id="2682957"/>
    <lineage>
        <taxon>Eukaryota</taxon>
        <taxon>Fungi</taxon>
        <taxon>Dikarya</taxon>
        <taxon>Basidiomycota</taxon>
        <taxon>Agaricomycotina</taxon>
        <taxon>Agaricomycetes</taxon>
        <taxon>Agaricomycetidae</taxon>
        <taxon>Agaricales</taxon>
        <taxon>Marasmiineae</taxon>
        <taxon>Omphalotaceae</taxon>
        <taxon>Marasmiellus</taxon>
    </lineage>
</organism>
<proteinExistence type="predicted"/>